<evidence type="ECO:0000313" key="3">
    <source>
        <dbReference type="Proteomes" id="UP000332515"/>
    </source>
</evidence>
<dbReference type="AlphaFoldDB" id="A0A6A7Y0W8"/>
<dbReference type="Proteomes" id="UP000332515">
    <property type="component" value="Unassembled WGS sequence"/>
</dbReference>
<dbReference type="EMBL" id="VWNA01000001">
    <property type="protein sequence ID" value="MQT12027.1"/>
    <property type="molecule type" value="Genomic_DNA"/>
</dbReference>
<dbReference type="RefSeq" id="WP_153479353.1">
    <property type="nucleotide sequence ID" value="NZ_VWNA01000001.1"/>
</dbReference>
<evidence type="ECO:0000313" key="2">
    <source>
        <dbReference type="EMBL" id="MQT12027.1"/>
    </source>
</evidence>
<keyword evidence="1" id="KW-0732">Signal</keyword>
<keyword evidence="3" id="KW-1185">Reference proteome</keyword>
<accession>A0A6A7Y0W8</accession>
<organism evidence="2 3">
    <name type="scientific">Segnochrobactrum spirostomi</name>
    <dbReference type="NCBI Taxonomy" id="2608987"/>
    <lineage>
        <taxon>Bacteria</taxon>
        <taxon>Pseudomonadati</taxon>
        <taxon>Pseudomonadota</taxon>
        <taxon>Alphaproteobacteria</taxon>
        <taxon>Hyphomicrobiales</taxon>
        <taxon>Segnochrobactraceae</taxon>
        <taxon>Segnochrobactrum</taxon>
    </lineage>
</organism>
<feature type="signal peptide" evidence="1">
    <location>
        <begin position="1"/>
        <end position="18"/>
    </location>
</feature>
<gene>
    <name evidence="2" type="ORF">F0357_04950</name>
</gene>
<reference evidence="2 3" key="1">
    <citation type="submission" date="2019-09" db="EMBL/GenBank/DDBJ databases">
        <title>Segnochrobactrum spirostomi gen. nov., sp. nov., isolated from the ciliate Spirostomum cf. yagiui and description of a novel family, Segnochrobactraceae fam. nov. within the order Rhizobiales of the class Alphaproteobacteria.</title>
        <authorList>
            <person name="Akter S."/>
            <person name="Shazib S.U.A."/>
            <person name="Shin M.K."/>
        </authorList>
    </citation>
    <scope>NUCLEOTIDE SEQUENCE [LARGE SCALE GENOMIC DNA]</scope>
    <source>
        <strain evidence="2 3">Sp-1</strain>
    </source>
</reference>
<name>A0A6A7Y0W8_9HYPH</name>
<comment type="caution">
    <text evidence="2">The sequence shown here is derived from an EMBL/GenBank/DDBJ whole genome shotgun (WGS) entry which is preliminary data.</text>
</comment>
<proteinExistence type="predicted"/>
<protein>
    <recommendedName>
        <fullName evidence="4">Lipoprotein</fullName>
    </recommendedName>
</protein>
<evidence type="ECO:0000256" key="1">
    <source>
        <dbReference type="SAM" id="SignalP"/>
    </source>
</evidence>
<evidence type="ECO:0008006" key="4">
    <source>
        <dbReference type="Google" id="ProtNLM"/>
    </source>
</evidence>
<dbReference type="PROSITE" id="PS51257">
    <property type="entry name" value="PROKAR_LIPOPROTEIN"/>
    <property type="match status" value="1"/>
</dbReference>
<feature type="chain" id="PRO_5025356079" description="Lipoprotein" evidence="1">
    <location>
        <begin position="19"/>
        <end position="124"/>
    </location>
</feature>
<sequence length="124" mass="13641">MKRAYAAIVSGMIAMALAGCESVPERVAPKNGEYDAIEFTRTIDFSDGMISRYTFTAGQKLINDRVAPKGQPKLYCGTYLHHNVYNLVDCVSIVGDTIIIRPGSMYAAKRDLPPGTVKFIKVSY</sequence>